<dbReference type="GO" id="GO:0006629">
    <property type="term" value="P:lipid metabolic process"/>
    <property type="evidence" value="ECO:0007669"/>
    <property type="project" value="InterPro"/>
</dbReference>
<keyword evidence="4 7" id="KW-0812">Transmembrane</keyword>
<dbReference type="Pfam" id="PF13813">
    <property type="entry name" value="MBOAT_2"/>
    <property type="match status" value="1"/>
</dbReference>
<keyword evidence="6 7" id="KW-0472">Membrane</keyword>
<dbReference type="AlphaFoldDB" id="A0A319DKW0"/>
<dbReference type="PANTHER" id="PTHR31595">
    <property type="entry name" value="LONG-CHAIN-ALCOHOL O-FATTY-ACYLTRANSFERASE 3-RELATED"/>
    <property type="match status" value="1"/>
</dbReference>
<evidence type="ECO:0000256" key="3">
    <source>
        <dbReference type="ARBA" id="ARBA00022679"/>
    </source>
</evidence>
<keyword evidence="5 7" id="KW-1133">Transmembrane helix</keyword>
<evidence type="ECO:0000256" key="5">
    <source>
        <dbReference type="ARBA" id="ARBA00022989"/>
    </source>
</evidence>
<keyword evidence="3" id="KW-0808">Transferase</keyword>
<dbReference type="OrthoDB" id="1077582at2759"/>
<keyword evidence="10" id="KW-1185">Reference proteome</keyword>
<dbReference type="EMBL" id="KZ825866">
    <property type="protein sequence ID" value="PYH94737.1"/>
    <property type="molecule type" value="Genomic_DNA"/>
</dbReference>
<organism evidence="9 10">
    <name type="scientific">Aspergillus ellipticus CBS 707.79</name>
    <dbReference type="NCBI Taxonomy" id="1448320"/>
    <lineage>
        <taxon>Eukaryota</taxon>
        <taxon>Fungi</taxon>
        <taxon>Dikarya</taxon>
        <taxon>Ascomycota</taxon>
        <taxon>Pezizomycotina</taxon>
        <taxon>Eurotiomycetes</taxon>
        <taxon>Eurotiomycetidae</taxon>
        <taxon>Eurotiales</taxon>
        <taxon>Aspergillaceae</taxon>
        <taxon>Aspergillus</taxon>
        <taxon>Aspergillus subgen. Circumdati</taxon>
    </lineage>
</organism>
<protein>
    <recommendedName>
        <fullName evidence="8">Wax synthase domain-containing protein</fullName>
    </recommendedName>
</protein>
<feature type="transmembrane region" description="Helical" evidence="7">
    <location>
        <begin position="30"/>
        <end position="49"/>
    </location>
</feature>
<gene>
    <name evidence="9" type="ORF">BO71DRAFT_483561</name>
</gene>
<feature type="transmembrane region" description="Helical" evidence="7">
    <location>
        <begin position="217"/>
        <end position="241"/>
    </location>
</feature>
<comment type="similarity">
    <text evidence="2">Belongs to the wax synthase family.</text>
</comment>
<evidence type="ECO:0000256" key="7">
    <source>
        <dbReference type="SAM" id="Phobius"/>
    </source>
</evidence>
<evidence type="ECO:0000256" key="6">
    <source>
        <dbReference type="ARBA" id="ARBA00023136"/>
    </source>
</evidence>
<evidence type="ECO:0000256" key="4">
    <source>
        <dbReference type="ARBA" id="ARBA00022692"/>
    </source>
</evidence>
<feature type="transmembrane region" description="Helical" evidence="7">
    <location>
        <begin position="331"/>
        <end position="353"/>
    </location>
</feature>
<dbReference type="GO" id="GO:0008374">
    <property type="term" value="F:O-acyltransferase activity"/>
    <property type="evidence" value="ECO:0007669"/>
    <property type="project" value="InterPro"/>
</dbReference>
<evidence type="ECO:0000259" key="8">
    <source>
        <dbReference type="Pfam" id="PF13813"/>
    </source>
</evidence>
<feature type="transmembrane region" description="Helical" evidence="7">
    <location>
        <begin position="302"/>
        <end position="325"/>
    </location>
</feature>
<dbReference type="VEuPathDB" id="FungiDB:BO71DRAFT_483561"/>
<accession>A0A319DKW0</accession>
<feature type="transmembrane region" description="Helical" evidence="7">
    <location>
        <begin position="56"/>
        <end position="73"/>
    </location>
</feature>
<evidence type="ECO:0000256" key="2">
    <source>
        <dbReference type="ARBA" id="ARBA00007282"/>
    </source>
</evidence>
<dbReference type="InterPro" id="IPR032805">
    <property type="entry name" value="Wax_synthase_dom"/>
</dbReference>
<evidence type="ECO:0000313" key="9">
    <source>
        <dbReference type="EMBL" id="PYH94737.1"/>
    </source>
</evidence>
<name>A0A319DKW0_9EURO</name>
<dbReference type="InterPro" id="IPR044851">
    <property type="entry name" value="Wax_synthase"/>
</dbReference>
<dbReference type="GO" id="GO:0016020">
    <property type="term" value="C:membrane"/>
    <property type="evidence" value="ECO:0007669"/>
    <property type="project" value="UniProtKB-SubCell"/>
</dbReference>
<proteinExistence type="inferred from homology"/>
<evidence type="ECO:0000256" key="1">
    <source>
        <dbReference type="ARBA" id="ARBA00004141"/>
    </source>
</evidence>
<comment type="subcellular location">
    <subcellularLocation>
        <location evidence="1">Membrane</location>
        <topology evidence="1">Multi-pass membrane protein</topology>
    </subcellularLocation>
</comment>
<dbReference type="STRING" id="1448320.A0A319DKW0"/>
<dbReference type="PANTHER" id="PTHR31595:SF67">
    <property type="entry name" value="WAX SYNTHASE DOMAIN-CONTAINING PROTEIN"/>
    <property type="match status" value="1"/>
</dbReference>
<sequence length="416" mass="46833">MSLPVTAGLFGLQTAILSFAVGFTVSGSVIRPAGLLATLLCTYYALPYAQGIDHSVLRAFLGSAIVYLNILYMDVVLLHQWTFEAKGPISSQGGLVPDQYRVLKSHHTVNEQSRRWERIQFGYTTSLQSRFPGTKWPVKNIPPFARSNAGYTPSKASFLYTTTIKWILCILLIDCIDTFKTGADENAITFFSEKIPFLTRLSAVSAEELTARVLSTFGYWAASYVVLEAVYSTLGIVAVLFGDATDIRKWPPMFGSIQDCYSLRQFWGTFWHQLIRRGCSSIAHFITYSTLNLRKGGIMGRYLFIFLTFVVSGVFHFLADIMMTIPWQESGAMYFFCIQTLGIILEDGVQAIYQSRGKGCTTTGVPRFWVRFLGYVWVIVWLSWSTPVWTYPTMQRDDGSRILDFSLLGLVAGLWK</sequence>
<reference evidence="9 10" key="1">
    <citation type="submission" date="2018-02" db="EMBL/GenBank/DDBJ databases">
        <title>The genomes of Aspergillus section Nigri reveals drivers in fungal speciation.</title>
        <authorList>
            <consortium name="DOE Joint Genome Institute"/>
            <person name="Vesth T.C."/>
            <person name="Nybo J."/>
            <person name="Theobald S."/>
            <person name="Brandl J."/>
            <person name="Frisvad J.C."/>
            <person name="Nielsen K.F."/>
            <person name="Lyhne E.K."/>
            <person name="Kogle M.E."/>
            <person name="Kuo A."/>
            <person name="Riley R."/>
            <person name="Clum A."/>
            <person name="Nolan M."/>
            <person name="Lipzen A."/>
            <person name="Salamov A."/>
            <person name="Henrissat B."/>
            <person name="Wiebenga A."/>
            <person name="De vries R.P."/>
            <person name="Grigoriev I.V."/>
            <person name="Mortensen U.H."/>
            <person name="Andersen M.R."/>
            <person name="Baker S.E."/>
        </authorList>
    </citation>
    <scope>NUCLEOTIDE SEQUENCE [LARGE SCALE GENOMIC DNA]</scope>
    <source>
        <strain evidence="9 10">CBS 707.79</strain>
    </source>
</reference>
<evidence type="ECO:0000313" key="10">
    <source>
        <dbReference type="Proteomes" id="UP000247810"/>
    </source>
</evidence>
<dbReference type="Proteomes" id="UP000247810">
    <property type="component" value="Unassembled WGS sequence"/>
</dbReference>
<feature type="domain" description="Wax synthase" evidence="8">
    <location>
        <begin position="250"/>
        <end position="338"/>
    </location>
</feature>
<feature type="transmembrane region" description="Helical" evidence="7">
    <location>
        <begin position="365"/>
        <end position="384"/>
    </location>
</feature>